<dbReference type="InterPro" id="IPR022036">
    <property type="entry name" value="DUF3605"/>
</dbReference>
<dbReference type="AlphaFoldDB" id="A0A0H5QGF1"/>
<dbReference type="EMBL" id="HACM01000230">
    <property type="protein sequence ID" value="CRZ00672.1"/>
    <property type="molecule type" value="Transcribed_RNA"/>
</dbReference>
<dbReference type="GO" id="GO:0005737">
    <property type="term" value="C:cytoplasm"/>
    <property type="evidence" value="ECO:0007669"/>
    <property type="project" value="TreeGrafter"/>
</dbReference>
<dbReference type="GO" id="GO:0006044">
    <property type="term" value="P:N-acetylglucosamine metabolic process"/>
    <property type="evidence" value="ECO:0007669"/>
    <property type="project" value="TreeGrafter"/>
</dbReference>
<dbReference type="PANTHER" id="PTHR35020:SF2">
    <property type="entry name" value="N-ACETYLGLUCOSAMINE-INDUCED PROTEIN 1"/>
    <property type="match status" value="1"/>
</dbReference>
<reference evidence="1" key="1">
    <citation type="submission" date="2015-04" db="EMBL/GenBank/DDBJ databases">
        <title>The genome sequence of the plant pathogenic Rhizarian Plasmodiophora brassicae reveals insights in its biotrophic life cycle and the origin of chitin synthesis.</title>
        <authorList>
            <person name="Schwelm A."/>
            <person name="Fogelqvist J."/>
            <person name="Knaust A."/>
            <person name="Julke S."/>
            <person name="Lilja T."/>
            <person name="Dhandapani V."/>
            <person name="Bonilla-Rosso G."/>
            <person name="Karlsson M."/>
            <person name="Shevchenko A."/>
            <person name="Choi S.R."/>
            <person name="Kim H.G."/>
            <person name="Park J.Y."/>
            <person name="Lim Y.P."/>
            <person name="Ludwig-Muller J."/>
            <person name="Dixelius C."/>
        </authorList>
    </citation>
    <scope>NUCLEOTIDE SEQUENCE</scope>
    <source>
        <tissue evidence="1">Potato root galls</tissue>
    </source>
</reference>
<proteinExistence type="predicted"/>
<sequence>MANRIPVLWRRPSYNIITWDDLSNAIVSNQLHVLGRSHEVQDTYREEMEAISKKFAFPFHYLLDRVFDVGLDVDSNTGLLIARRSQYENDVRFRKNDYPYHMETGIEHYILWAGSASALESATNTSNSMREFIPDHLHQCEMRYFVNPVNLQSVKEICHAHVFFRTT</sequence>
<dbReference type="PANTHER" id="PTHR35020">
    <property type="entry name" value="N-ACETYLGLUCOSAMINE-INDUCED PROTEIN 1"/>
    <property type="match status" value="1"/>
</dbReference>
<organism evidence="1">
    <name type="scientific">Spongospora subterranea</name>
    <dbReference type="NCBI Taxonomy" id="70186"/>
    <lineage>
        <taxon>Eukaryota</taxon>
        <taxon>Sar</taxon>
        <taxon>Rhizaria</taxon>
        <taxon>Endomyxa</taxon>
        <taxon>Phytomyxea</taxon>
        <taxon>Plasmodiophorida</taxon>
        <taxon>Plasmodiophoridae</taxon>
        <taxon>Spongospora</taxon>
    </lineage>
</organism>
<dbReference type="Pfam" id="PF12239">
    <property type="entry name" value="DUF3605"/>
    <property type="match status" value="1"/>
</dbReference>
<accession>A0A0H5QGF1</accession>
<name>A0A0H5QGF1_9EUKA</name>
<evidence type="ECO:0000313" key="1">
    <source>
        <dbReference type="EMBL" id="CRZ00672.1"/>
    </source>
</evidence>
<protein>
    <submittedName>
        <fullName evidence="1">Uncharacterized protein</fullName>
    </submittedName>
</protein>